<name>A0AA39WTP7_9PEZI</name>
<evidence type="ECO:0000313" key="2">
    <source>
        <dbReference type="Proteomes" id="UP001174934"/>
    </source>
</evidence>
<organism evidence="1 2">
    <name type="scientific">Bombardia bombarda</name>
    <dbReference type="NCBI Taxonomy" id="252184"/>
    <lineage>
        <taxon>Eukaryota</taxon>
        <taxon>Fungi</taxon>
        <taxon>Dikarya</taxon>
        <taxon>Ascomycota</taxon>
        <taxon>Pezizomycotina</taxon>
        <taxon>Sordariomycetes</taxon>
        <taxon>Sordariomycetidae</taxon>
        <taxon>Sordariales</taxon>
        <taxon>Lasiosphaeriaceae</taxon>
        <taxon>Bombardia</taxon>
    </lineage>
</organism>
<reference evidence="1" key="1">
    <citation type="submission" date="2023-06" db="EMBL/GenBank/DDBJ databases">
        <title>Genome-scale phylogeny and comparative genomics of the fungal order Sordariales.</title>
        <authorList>
            <consortium name="Lawrence Berkeley National Laboratory"/>
            <person name="Hensen N."/>
            <person name="Bonometti L."/>
            <person name="Westerberg I."/>
            <person name="Brannstrom I.O."/>
            <person name="Guillou S."/>
            <person name="Cros-Aarteil S."/>
            <person name="Calhoun S."/>
            <person name="Haridas S."/>
            <person name="Kuo A."/>
            <person name="Mondo S."/>
            <person name="Pangilinan J."/>
            <person name="Riley R."/>
            <person name="LaButti K."/>
            <person name="Andreopoulos B."/>
            <person name="Lipzen A."/>
            <person name="Chen C."/>
            <person name="Yanf M."/>
            <person name="Daum C."/>
            <person name="Ng V."/>
            <person name="Clum A."/>
            <person name="Steindorff A."/>
            <person name="Ohm R."/>
            <person name="Martin F."/>
            <person name="Silar P."/>
            <person name="Natvig D."/>
            <person name="Lalanne C."/>
            <person name="Gautier V."/>
            <person name="Ament-velasquez S.L."/>
            <person name="Kruys A."/>
            <person name="Hutchinson M.I."/>
            <person name="Powell A.J."/>
            <person name="Barry K."/>
            <person name="Miller A.N."/>
            <person name="Grigoriev I.V."/>
            <person name="Debuchy R."/>
            <person name="Gladieux P."/>
            <person name="Thoren M.H."/>
            <person name="Johannesson H."/>
        </authorList>
    </citation>
    <scope>NUCLEOTIDE SEQUENCE</scope>
    <source>
        <strain evidence="1">SMH3391-2</strain>
    </source>
</reference>
<protein>
    <submittedName>
        <fullName evidence="1">Uncharacterized protein</fullName>
    </submittedName>
</protein>
<keyword evidence="2" id="KW-1185">Reference proteome</keyword>
<proteinExistence type="predicted"/>
<dbReference type="Proteomes" id="UP001174934">
    <property type="component" value="Unassembled WGS sequence"/>
</dbReference>
<dbReference type="AlphaFoldDB" id="A0AA39WTP7"/>
<dbReference type="EMBL" id="JAULSR010000004">
    <property type="protein sequence ID" value="KAK0621433.1"/>
    <property type="molecule type" value="Genomic_DNA"/>
</dbReference>
<sequence>MSAPTFYAQQMLNLHSRFGLSENAKILLRAHDDWKLRRIDQDELGRIVRLSTNMRKAVTDTITKCASIMRKQPTEVKNCVDIIQACTDILTAADKPPIMSGFPLMKLPAEIRRKVYTQYAEKLVSRAGGVVSFPKKSNCHCSGYTPPTYCQSRRVDMALAQTCSKVKNEFLDFFYQKAPLHFTCSCELRDGLKSNPILRKSLRSVKVHWTGPASDQAFALLAKCLGLKDLEVVISRSTTAYLTPREDEMRLFFTALKPPRLAEARGIDELLTIRGMNNVSVTHLQARQGARRSDEERASLQVMLRTKLKLPRPAGFDIEDQDQ</sequence>
<evidence type="ECO:0000313" key="1">
    <source>
        <dbReference type="EMBL" id="KAK0621433.1"/>
    </source>
</evidence>
<comment type="caution">
    <text evidence="1">The sequence shown here is derived from an EMBL/GenBank/DDBJ whole genome shotgun (WGS) entry which is preliminary data.</text>
</comment>
<gene>
    <name evidence="1" type="ORF">B0T17DRAFT_591324</name>
</gene>
<accession>A0AA39WTP7</accession>